<name>A0A7S5DQP8_RHIRH</name>
<geneLocation type="plasmid" evidence="1">
    <name>pC5.7c</name>
</geneLocation>
<keyword evidence="1" id="KW-0614">Plasmid</keyword>
<protein>
    <submittedName>
        <fullName evidence="1">Uncharacterized protein</fullName>
    </submittedName>
</protein>
<proteinExistence type="predicted"/>
<evidence type="ECO:0000313" key="1">
    <source>
        <dbReference type="EMBL" id="QCL09488.1"/>
    </source>
</evidence>
<organism evidence="1">
    <name type="scientific">Rhizobium rhizogenes</name>
    <name type="common">Agrobacterium rhizogenes</name>
    <dbReference type="NCBI Taxonomy" id="359"/>
    <lineage>
        <taxon>Bacteria</taxon>
        <taxon>Pseudomonadati</taxon>
        <taxon>Pseudomonadota</taxon>
        <taxon>Alphaproteobacteria</taxon>
        <taxon>Hyphomicrobiales</taxon>
        <taxon>Rhizobiaceae</taxon>
        <taxon>Rhizobium/Agrobacterium group</taxon>
        <taxon>Rhizobium</taxon>
    </lineage>
</organism>
<sequence>MQGIQGQAFGCHACKCGASDPAAQRSAWAAIETTLPVSTFIVERG</sequence>
<dbReference type="EMBL" id="MK318969">
    <property type="protein sequence ID" value="QCL09488.1"/>
    <property type="molecule type" value="Genomic_DNA"/>
</dbReference>
<gene>
    <name evidence="1" type="ORF">pC5.7c_621</name>
    <name evidence="2" type="ORF">pC5.8b_479</name>
</gene>
<evidence type="ECO:0000313" key="2">
    <source>
        <dbReference type="EMBL" id="QCL09969.1"/>
    </source>
</evidence>
<accession>A0A7S5DQP8</accession>
<geneLocation type="plasmid" evidence="2">
    <name>pColt5.8b</name>
</geneLocation>
<dbReference type="EMBL" id="MK318972">
    <property type="protein sequence ID" value="QCL09969.1"/>
    <property type="molecule type" value="Genomic_DNA"/>
</dbReference>
<dbReference type="AlphaFoldDB" id="A0A7S5DQP8"/>
<reference evidence="1" key="1">
    <citation type="submission" date="2018-12" db="EMBL/GenBank/DDBJ databases">
        <title>Three Rhizobium rhizogenes strains isolated from the same crown gall tumor carry diverse plasmids.</title>
        <authorList>
            <person name="Pulawska J."/>
            <person name="Kuzmanovic N."/>
        </authorList>
    </citation>
    <scope>NUCLEOTIDE SEQUENCE</scope>
    <source>
        <strain evidence="1">C5.7</strain>
        <strain evidence="2">Colt5.8</strain>
        <plasmid evidence="1">pC5.7c</plasmid>
        <plasmid evidence="2">pColt5.8b</plasmid>
    </source>
</reference>